<feature type="region of interest" description="Disordered" evidence="6">
    <location>
        <begin position="470"/>
        <end position="514"/>
    </location>
</feature>
<dbReference type="InterPro" id="IPR003871">
    <property type="entry name" value="RFA1B/D_OB_1st"/>
</dbReference>
<reference evidence="9 10" key="1">
    <citation type="submission" date="2020-02" db="EMBL/GenBank/DDBJ databases">
        <authorList>
            <person name="Ma Q."/>
            <person name="Huang Y."/>
            <person name="Song X."/>
            <person name="Pei D."/>
        </authorList>
    </citation>
    <scope>NUCLEOTIDE SEQUENCE [LARGE SCALE GENOMIC DNA]</scope>
    <source>
        <strain evidence="9">Sxm20200214</strain>
        <tissue evidence="9">Leaf</tissue>
    </source>
</reference>
<evidence type="ECO:0000313" key="10">
    <source>
        <dbReference type="Proteomes" id="UP000886595"/>
    </source>
</evidence>
<evidence type="ECO:0000256" key="2">
    <source>
        <dbReference type="ARBA" id="ARBA00022723"/>
    </source>
</evidence>
<dbReference type="InterPro" id="IPR047192">
    <property type="entry name" value="Euk_RPA1_DBD_C"/>
</dbReference>
<dbReference type="PANTHER" id="PTHR47165:SF4">
    <property type="entry name" value="OS03G0429900 PROTEIN"/>
    <property type="match status" value="1"/>
</dbReference>
<dbReference type="OrthoDB" id="1095260at2759"/>
<evidence type="ECO:0000256" key="5">
    <source>
        <dbReference type="ARBA" id="ARBA00023125"/>
    </source>
</evidence>
<gene>
    <name evidence="9" type="ORF">Bca52824_007491</name>
</gene>
<name>A0A8X7WA13_BRACI</name>
<keyword evidence="2" id="KW-0479">Metal-binding</keyword>
<organism evidence="9 10">
    <name type="scientific">Brassica carinata</name>
    <name type="common">Ethiopian mustard</name>
    <name type="synonym">Abyssinian cabbage</name>
    <dbReference type="NCBI Taxonomy" id="52824"/>
    <lineage>
        <taxon>Eukaryota</taxon>
        <taxon>Viridiplantae</taxon>
        <taxon>Streptophyta</taxon>
        <taxon>Embryophyta</taxon>
        <taxon>Tracheophyta</taxon>
        <taxon>Spermatophyta</taxon>
        <taxon>Magnoliopsida</taxon>
        <taxon>eudicotyledons</taxon>
        <taxon>Gunneridae</taxon>
        <taxon>Pentapetalae</taxon>
        <taxon>rosids</taxon>
        <taxon>malvids</taxon>
        <taxon>Brassicales</taxon>
        <taxon>Brassicaceae</taxon>
        <taxon>Brassiceae</taxon>
        <taxon>Brassica</taxon>
    </lineage>
</organism>
<protein>
    <recommendedName>
        <fullName evidence="11">Replication factor A C-terminal domain-containing protein</fullName>
    </recommendedName>
</protein>
<evidence type="ECO:0000256" key="3">
    <source>
        <dbReference type="ARBA" id="ARBA00022771"/>
    </source>
</evidence>
<feature type="domain" description="Replication protein A 70 kDa DNA-binding subunit B/D first OB fold" evidence="7">
    <location>
        <begin position="56"/>
        <end position="142"/>
    </location>
</feature>
<sequence length="514" mass="56240">MSMKANGKAIDYSGSGNAAADKGSNRSHPASHVISANRFNLMMFRDITYGPQEAELRFRLLHFWEARVPVKNTLLGLELLLIDEQGTVIKGFITPGRINKFRPRLRKGALYSLVNFYGSRSNGEFRVAAHNVTVSFAHHSELSVIEDSPVAFPDNHFRFYSYEEFEANCDAKGDLYDVVGHMKLVNGQSMIGKPTIEVSEVATSRRMVVHIQPHEGPVMKLYLWDNAAIEFCQKFRAFESPPSVVLVTTVNPKRLGGTLALSSMSSSRVFFDGDVQPTRDYLAWLVSHPDVVNQVNAEVVTKRETATIGEIFAYMKQESAKPAFFECTATIDDVVHDAAWYYIGCGGCKTKATRGATSLMCGKCGKNDITGEAQYLAKLSVYDKSEEAVFVLLGDAGTELTGKPAAELVRNYFEANEDKEAGTHVPVPEALLSTVGQTHHFSVKVSQHNLSGKSRSLTVTKILPLPAPPTEEPLLTADGDGVILEGSEGSATMGAKELGDGTEFGNSKRVKRGD</sequence>
<dbReference type="InterPro" id="IPR013955">
    <property type="entry name" value="Rep_factor-A_C"/>
</dbReference>
<dbReference type="Pfam" id="PF02721">
    <property type="entry name" value="DUF223"/>
    <property type="match status" value="1"/>
</dbReference>
<dbReference type="Gene3D" id="2.40.50.140">
    <property type="entry name" value="Nucleic acid-binding proteins"/>
    <property type="match status" value="3"/>
</dbReference>
<dbReference type="EMBL" id="JAAMPC010000002">
    <property type="protein sequence ID" value="KAG2324763.1"/>
    <property type="molecule type" value="Genomic_DNA"/>
</dbReference>
<evidence type="ECO:0000259" key="8">
    <source>
        <dbReference type="Pfam" id="PF08646"/>
    </source>
</evidence>
<feature type="domain" description="Replication factor A C-terminal" evidence="8">
    <location>
        <begin position="324"/>
        <end position="462"/>
    </location>
</feature>
<dbReference type="Pfam" id="PF08646">
    <property type="entry name" value="Rep_fac-A_C"/>
    <property type="match status" value="1"/>
</dbReference>
<keyword evidence="10" id="KW-1185">Reference proteome</keyword>
<evidence type="ECO:0000256" key="1">
    <source>
        <dbReference type="ARBA" id="ARBA00005690"/>
    </source>
</evidence>
<dbReference type="InterPro" id="IPR012340">
    <property type="entry name" value="NA-bd_OB-fold"/>
</dbReference>
<evidence type="ECO:0000313" key="9">
    <source>
        <dbReference type="EMBL" id="KAG2324763.1"/>
    </source>
</evidence>
<dbReference type="AlphaFoldDB" id="A0A8X7WA13"/>
<dbReference type="GO" id="GO:0008270">
    <property type="term" value="F:zinc ion binding"/>
    <property type="evidence" value="ECO:0007669"/>
    <property type="project" value="UniProtKB-KW"/>
</dbReference>
<dbReference type="Proteomes" id="UP000886595">
    <property type="component" value="Unassembled WGS sequence"/>
</dbReference>
<keyword evidence="5" id="KW-0238">DNA-binding</keyword>
<evidence type="ECO:0000259" key="7">
    <source>
        <dbReference type="Pfam" id="PF02721"/>
    </source>
</evidence>
<dbReference type="PANTHER" id="PTHR47165">
    <property type="entry name" value="OS03G0429900 PROTEIN"/>
    <property type="match status" value="1"/>
</dbReference>
<comment type="similarity">
    <text evidence="1">Belongs to the replication factor A protein 1 family.</text>
</comment>
<keyword evidence="4" id="KW-0862">Zinc</keyword>
<evidence type="ECO:0000256" key="4">
    <source>
        <dbReference type="ARBA" id="ARBA00022833"/>
    </source>
</evidence>
<dbReference type="GO" id="GO:0003677">
    <property type="term" value="F:DNA binding"/>
    <property type="evidence" value="ECO:0007669"/>
    <property type="project" value="UniProtKB-KW"/>
</dbReference>
<accession>A0A8X7WA13</accession>
<keyword evidence="3" id="KW-0863">Zinc-finger</keyword>
<dbReference type="SUPFAM" id="SSF50249">
    <property type="entry name" value="Nucleic acid-binding proteins"/>
    <property type="match status" value="2"/>
</dbReference>
<evidence type="ECO:0008006" key="11">
    <source>
        <dbReference type="Google" id="ProtNLM"/>
    </source>
</evidence>
<proteinExistence type="inferred from homology"/>
<evidence type="ECO:0000256" key="6">
    <source>
        <dbReference type="SAM" id="MobiDB-lite"/>
    </source>
</evidence>
<comment type="caution">
    <text evidence="9">The sequence shown here is derived from an EMBL/GenBank/DDBJ whole genome shotgun (WGS) entry which is preliminary data.</text>
</comment>
<dbReference type="CDD" id="cd04476">
    <property type="entry name" value="RPA1_DBD_C"/>
    <property type="match status" value="1"/>
</dbReference>